<protein>
    <recommendedName>
        <fullName evidence="3">Peptidase M11 gametolysin domain-containing protein</fullName>
    </recommendedName>
</protein>
<dbReference type="SUPFAM" id="SSF55486">
    <property type="entry name" value="Metalloproteases ('zincins'), catalytic domain"/>
    <property type="match status" value="1"/>
</dbReference>
<feature type="region of interest" description="Disordered" evidence="1">
    <location>
        <begin position="631"/>
        <end position="667"/>
    </location>
</feature>
<accession>A0A1E7EQ42</accession>
<feature type="signal peptide" evidence="2">
    <location>
        <begin position="1"/>
        <end position="21"/>
    </location>
</feature>
<evidence type="ECO:0000313" key="4">
    <source>
        <dbReference type="EMBL" id="OEU07985.1"/>
    </source>
</evidence>
<evidence type="ECO:0000256" key="1">
    <source>
        <dbReference type="SAM" id="MobiDB-lite"/>
    </source>
</evidence>
<keyword evidence="5" id="KW-1185">Reference proteome</keyword>
<feature type="compositionally biased region" description="Acidic residues" evidence="1">
    <location>
        <begin position="153"/>
        <end position="162"/>
    </location>
</feature>
<gene>
    <name evidence="4" type="ORF">FRACYDRAFT_250205</name>
</gene>
<feature type="domain" description="Peptidase M11 gametolysin" evidence="3">
    <location>
        <begin position="229"/>
        <end position="401"/>
    </location>
</feature>
<feature type="compositionally biased region" description="Polar residues" evidence="1">
    <location>
        <begin position="139"/>
        <end position="150"/>
    </location>
</feature>
<dbReference type="Pfam" id="PF05548">
    <property type="entry name" value="Peptidase_M11"/>
    <property type="match status" value="1"/>
</dbReference>
<organism evidence="4 5">
    <name type="scientific">Fragilariopsis cylindrus CCMP1102</name>
    <dbReference type="NCBI Taxonomy" id="635003"/>
    <lineage>
        <taxon>Eukaryota</taxon>
        <taxon>Sar</taxon>
        <taxon>Stramenopiles</taxon>
        <taxon>Ochrophyta</taxon>
        <taxon>Bacillariophyta</taxon>
        <taxon>Bacillariophyceae</taxon>
        <taxon>Bacillariophycidae</taxon>
        <taxon>Bacillariales</taxon>
        <taxon>Bacillariaceae</taxon>
        <taxon>Fragilariopsis</taxon>
    </lineage>
</organism>
<proteinExistence type="predicted"/>
<evidence type="ECO:0000313" key="5">
    <source>
        <dbReference type="Proteomes" id="UP000095751"/>
    </source>
</evidence>
<reference evidence="4 5" key="1">
    <citation type="submission" date="2016-09" db="EMBL/GenBank/DDBJ databases">
        <title>Extensive genetic diversity and differential bi-allelic expression allows diatom success in the polar Southern Ocean.</title>
        <authorList>
            <consortium name="DOE Joint Genome Institute"/>
            <person name="Mock T."/>
            <person name="Otillar R.P."/>
            <person name="Strauss J."/>
            <person name="Dupont C."/>
            <person name="Frickenhaus S."/>
            <person name="Maumus F."/>
            <person name="Mcmullan M."/>
            <person name="Sanges R."/>
            <person name="Schmutz J."/>
            <person name="Toseland A."/>
            <person name="Valas R."/>
            <person name="Veluchamy A."/>
            <person name="Ward B.J."/>
            <person name="Allen A."/>
            <person name="Barry K."/>
            <person name="Falciatore A."/>
            <person name="Ferrante M."/>
            <person name="Fortunato A.E."/>
            <person name="Gloeckner G."/>
            <person name="Gruber A."/>
            <person name="Hipkin R."/>
            <person name="Janech M."/>
            <person name="Kroth P."/>
            <person name="Leese F."/>
            <person name="Lindquist E."/>
            <person name="Lyon B.R."/>
            <person name="Martin J."/>
            <person name="Mayer C."/>
            <person name="Parker M."/>
            <person name="Quesneville H."/>
            <person name="Raymond J."/>
            <person name="Uhlig C."/>
            <person name="Valentin K.U."/>
            <person name="Worden A.Z."/>
            <person name="Armbrust E.V."/>
            <person name="Bowler C."/>
            <person name="Green B."/>
            <person name="Moulton V."/>
            <person name="Van Oosterhout C."/>
            <person name="Grigoriev I."/>
        </authorList>
    </citation>
    <scope>NUCLEOTIDE SEQUENCE [LARGE SCALE GENOMIC DNA]</scope>
    <source>
        <strain evidence="4 5">CCMP1102</strain>
    </source>
</reference>
<dbReference type="InParanoid" id="A0A1E7EQ42"/>
<feature type="chain" id="PRO_5009192105" description="Peptidase M11 gametolysin domain-containing protein" evidence="2">
    <location>
        <begin position="22"/>
        <end position="738"/>
    </location>
</feature>
<evidence type="ECO:0000259" key="3">
    <source>
        <dbReference type="Pfam" id="PF05548"/>
    </source>
</evidence>
<name>A0A1E7EQ42_9STRA</name>
<feature type="region of interest" description="Disordered" evidence="1">
    <location>
        <begin position="139"/>
        <end position="180"/>
    </location>
</feature>
<dbReference type="InterPro" id="IPR008752">
    <property type="entry name" value="Peptidase_M11"/>
</dbReference>
<dbReference type="KEGG" id="fcy:FRACYDRAFT_250205"/>
<dbReference type="EMBL" id="KV784382">
    <property type="protein sequence ID" value="OEU07985.1"/>
    <property type="molecule type" value="Genomic_DNA"/>
</dbReference>
<dbReference type="OrthoDB" id="48545at2759"/>
<sequence>MNFVLSSVLALVLLIAAAASASSSNDSNDAPAPAIRGGLPQNHRVLVQGTTVELYLIDIEYEPDEDHPDGSSEDIWEFKLDSKSDIVTHGSEWIEIVNAEHFITEKIEPGYFMTIHENMILIDNKFHLPLEALVTFSKTHPSNSVEAQRSANEDENGDEEGGDQQRRARGLNNGTHGRKLADKTGTLTTLVIRVVDKTGVGSQKSDNEGNVIKVIDSNQLKDDVFNDSASLKTQYEACSNGKLKIQPYDGTTSLGTRIQGGVYEMKLSDIVANESDRGQLQSASFREAEKQIGSLTTEFDLVMFCMPPGTSARSDGTGSWLAYAFVGKSISFYNSQWCSSVSAQLHEVGHNLGLSHSGSEADNGSINKYADQSGMMGFSYDIDDTKMCFNPAKNWQLTWYNDQDKSINPLKDLGSSGITQFTINGVEDYKRNKSAHIVLQLQQTNRAIVGLNPLDLTTANEVDYYIGYNRAAGINAQTVKDGNTISIVKKIGNPLSGGQSWKVAALQLGDSYVINDYNGENGKDIEIQYIGLTNDPNNLDDYPGDNEWTIVQQGGIGEFIGRNMEYTEGGKEYVDRDIVCLPYNQKFNFKITDLYGDGICCGQGQGGYKIKALSDNTVVIAGGALVSAGNGDSFKEKQEEIETGDNPNPTTGNNQNSNDVDVDSSPQEQEVCRDLPETLSTLFKFKKKKNKRISCYKILQKGKCKDKKKFKSKYNGPDNDYDKMKFMDICAKTCGTCF</sequence>
<feature type="compositionally biased region" description="Low complexity" evidence="1">
    <location>
        <begin position="644"/>
        <end position="665"/>
    </location>
</feature>
<keyword evidence="2" id="KW-0732">Signal</keyword>
<evidence type="ECO:0000256" key="2">
    <source>
        <dbReference type="SAM" id="SignalP"/>
    </source>
</evidence>
<dbReference type="AlphaFoldDB" id="A0A1E7EQ42"/>
<dbReference type="Proteomes" id="UP000095751">
    <property type="component" value="Unassembled WGS sequence"/>
</dbReference>